<sequence>MLAEGPKPTTKPKREVLLGESPAKETQDRERYPTMEEDDIGPELEPGQFTVDQTHEDGFCNVHERRPAKIEDEVVQPDLAQMVPHFEVKHGFLYPINKGQELGTEIAWLLVPKRYR</sequence>
<protein>
    <submittedName>
        <fullName evidence="2">Uncharacterized protein</fullName>
    </submittedName>
</protein>
<accession>A0A151NMK4</accession>
<feature type="region of interest" description="Disordered" evidence="1">
    <location>
        <begin position="1"/>
        <end position="50"/>
    </location>
</feature>
<feature type="compositionally biased region" description="Basic and acidic residues" evidence="1">
    <location>
        <begin position="12"/>
        <end position="34"/>
    </location>
</feature>
<proteinExistence type="predicted"/>
<evidence type="ECO:0000256" key="1">
    <source>
        <dbReference type="SAM" id="MobiDB-lite"/>
    </source>
</evidence>
<evidence type="ECO:0000313" key="3">
    <source>
        <dbReference type="Proteomes" id="UP000050525"/>
    </source>
</evidence>
<evidence type="ECO:0000313" key="2">
    <source>
        <dbReference type="EMBL" id="KYO38004.1"/>
    </source>
</evidence>
<reference evidence="2 3" key="1">
    <citation type="journal article" date="2012" name="Genome Biol.">
        <title>Sequencing three crocodilian genomes to illuminate the evolution of archosaurs and amniotes.</title>
        <authorList>
            <person name="St John J.A."/>
            <person name="Braun E.L."/>
            <person name="Isberg S.R."/>
            <person name="Miles L.G."/>
            <person name="Chong A.Y."/>
            <person name="Gongora J."/>
            <person name="Dalzell P."/>
            <person name="Moran C."/>
            <person name="Bed'hom B."/>
            <person name="Abzhanov A."/>
            <person name="Burgess S.C."/>
            <person name="Cooksey A.M."/>
            <person name="Castoe T.A."/>
            <person name="Crawford N.G."/>
            <person name="Densmore L.D."/>
            <person name="Drew J.C."/>
            <person name="Edwards S.V."/>
            <person name="Faircloth B.C."/>
            <person name="Fujita M.K."/>
            <person name="Greenwold M.J."/>
            <person name="Hoffmann F.G."/>
            <person name="Howard J.M."/>
            <person name="Iguchi T."/>
            <person name="Janes D.E."/>
            <person name="Khan S.Y."/>
            <person name="Kohno S."/>
            <person name="de Koning A.J."/>
            <person name="Lance S.L."/>
            <person name="McCarthy F.M."/>
            <person name="McCormack J.E."/>
            <person name="Merchant M.E."/>
            <person name="Peterson D.G."/>
            <person name="Pollock D.D."/>
            <person name="Pourmand N."/>
            <person name="Raney B.J."/>
            <person name="Roessler K.A."/>
            <person name="Sanford J.R."/>
            <person name="Sawyer R.H."/>
            <person name="Schmidt C.J."/>
            <person name="Triplett E.W."/>
            <person name="Tuberville T.D."/>
            <person name="Venegas-Anaya M."/>
            <person name="Howard J.T."/>
            <person name="Jarvis E.D."/>
            <person name="Guillette L.J.Jr."/>
            <person name="Glenn T.C."/>
            <person name="Green R.E."/>
            <person name="Ray D.A."/>
        </authorList>
    </citation>
    <scope>NUCLEOTIDE SEQUENCE [LARGE SCALE GENOMIC DNA]</scope>
    <source>
        <strain evidence="2">KSC_2009_1</strain>
    </source>
</reference>
<dbReference type="Proteomes" id="UP000050525">
    <property type="component" value="Unassembled WGS sequence"/>
</dbReference>
<keyword evidence="3" id="KW-1185">Reference proteome</keyword>
<dbReference type="AlphaFoldDB" id="A0A151NMK4"/>
<dbReference type="EMBL" id="AKHW03002540">
    <property type="protein sequence ID" value="KYO38004.1"/>
    <property type="molecule type" value="Genomic_DNA"/>
</dbReference>
<organism evidence="2 3">
    <name type="scientific">Alligator mississippiensis</name>
    <name type="common">American alligator</name>
    <dbReference type="NCBI Taxonomy" id="8496"/>
    <lineage>
        <taxon>Eukaryota</taxon>
        <taxon>Metazoa</taxon>
        <taxon>Chordata</taxon>
        <taxon>Craniata</taxon>
        <taxon>Vertebrata</taxon>
        <taxon>Euteleostomi</taxon>
        <taxon>Archelosauria</taxon>
        <taxon>Archosauria</taxon>
        <taxon>Crocodylia</taxon>
        <taxon>Alligatoridae</taxon>
        <taxon>Alligatorinae</taxon>
        <taxon>Alligator</taxon>
    </lineage>
</organism>
<gene>
    <name evidence="2" type="ORF">Y1Q_0019482</name>
</gene>
<name>A0A151NMK4_ALLMI</name>
<comment type="caution">
    <text evidence="2">The sequence shown here is derived from an EMBL/GenBank/DDBJ whole genome shotgun (WGS) entry which is preliminary data.</text>
</comment>